<organism evidence="2 3">
    <name type="scientific">Lutibacter aestuarii</name>
    <dbReference type="NCBI Taxonomy" id="861111"/>
    <lineage>
        <taxon>Bacteria</taxon>
        <taxon>Pseudomonadati</taxon>
        <taxon>Bacteroidota</taxon>
        <taxon>Flavobacteriia</taxon>
        <taxon>Flavobacteriales</taxon>
        <taxon>Flavobacteriaceae</taxon>
        <taxon>Lutibacter</taxon>
    </lineage>
</organism>
<dbReference type="CDD" id="cd14847">
    <property type="entry name" value="DD-carboxypeptidase_like"/>
    <property type="match status" value="1"/>
</dbReference>
<reference evidence="3" key="1">
    <citation type="journal article" date="2019" name="Int. J. Syst. Evol. Microbiol.">
        <title>The Global Catalogue of Microorganisms (GCM) 10K type strain sequencing project: providing services to taxonomists for standard genome sequencing and annotation.</title>
        <authorList>
            <consortium name="The Broad Institute Genomics Platform"/>
            <consortium name="The Broad Institute Genome Sequencing Center for Infectious Disease"/>
            <person name="Wu L."/>
            <person name="Ma J."/>
        </authorList>
    </citation>
    <scope>NUCLEOTIDE SEQUENCE [LARGE SCALE GENOMIC DNA]</scope>
    <source>
        <strain evidence="3">CCUG 60022</strain>
    </source>
</reference>
<feature type="domain" description="D-alanyl-D-alanine carboxypeptidase-like core" evidence="1">
    <location>
        <begin position="49"/>
        <end position="191"/>
    </location>
</feature>
<accession>A0ABW2Z533</accession>
<keyword evidence="3" id="KW-1185">Reference proteome</keyword>
<dbReference type="InterPro" id="IPR003709">
    <property type="entry name" value="VanY-like_core_dom"/>
</dbReference>
<dbReference type="SUPFAM" id="SSF55166">
    <property type="entry name" value="Hedgehog/DD-peptidase"/>
    <property type="match status" value="1"/>
</dbReference>
<dbReference type="RefSeq" id="WP_386782150.1">
    <property type="nucleotide sequence ID" value="NZ_JBHTIC010000008.1"/>
</dbReference>
<protein>
    <submittedName>
        <fullName evidence="2">M15 family metallopeptidase</fullName>
    </submittedName>
</protein>
<dbReference type="Gene3D" id="3.30.1380.10">
    <property type="match status" value="1"/>
</dbReference>
<dbReference type="EMBL" id="JBHTIC010000008">
    <property type="protein sequence ID" value="MFD0761945.1"/>
    <property type="molecule type" value="Genomic_DNA"/>
</dbReference>
<gene>
    <name evidence="2" type="ORF">ACFQZW_07620</name>
</gene>
<evidence type="ECO:0000259" key="1">
    <source>
        <dbReference type="Pfam" id="PF02557"/>
    </source>
</evidence>
<dbReference type="PANTHER" id="PTHR34385:SF1">
    <property type="entry name" value="PEPTIDOGLYCAN L-ALANYL-D-GLUTAMATE ENDOPEPTIDASE CWLK"/>
    <property type="match status" value="1"/>
</dbReference>
<dbReference type="InterPro" id="IPR052179">
    <property type="entry name" value="DD-CPase-like"/>
</dbReference>
<dbReference type="Pfam" id="PF02557">
    <property type="entry name" value="VanY"/>
    <property type="match status" value="1"/>
</dbReference>
<comment type="caution">
    <text evidence="2">The sequence shown here is derived from an EMBL/GenBank/DDBJ whole genome shotgun (WGS) entry which is preliminary data.</text>
</comment>
<proteinExistence type="predicted"/>
<dbReference type="InterPro" id="IPR009045">
    <property type="entry name" value="Zn_M74/Hedgehog-like"/>
</dbReference>
<evidence type="ECO:0000313" key="2">
    <source>
        <dbReference type="EMBL" id="MFD0761945.1"/>
    </source>
</evidence>
<evidence type="ECO:0000313" key="3">
    <source>
        <dbReference type="Proteomes" id="UP001597032"/>
    </source>
</evidence>
<name>A0ABW2Z533_9FLAO</name>
<dbReference type="PANTHER" id="PTHR34385">
    <property type="entry name" value="D-ALANYL-D-ALANINE CARBOXYPEPTIDASE"/>
    <property type="match status" value="1"/>
</dbReference>
<sequence length="242" mass="28329">MGNYFRSFRVVLIISLIFYGKEMVFSQIKYSENALTGQGNLNLIGENYKLQPKVLEAFKQMSLQAKKDGILIQIVSAYRSFDRQLSIWNRKYASYVSEGLTPQRAIEKIIEYSTIPGTSRHHWGTDIDIIDGAVIKPKELLIEENYNENGSFSKLKKWMDINSERFGFYLVYNNDEDRKGFKYEPWHYSYQSISKPMLKQFLILDLNDIIKENSLKGNKYITDQIIAKYTLENILDINKNLK</sequence>
<dbReference type="Proteomes" id="UP001597032">
    <property type="component" value="Unassembled WGS sequence"/>
</dbReference>